<name>A0A1I4ZRL2_9GAMM</name>
<sequence length="308" mass="34819">MIDLLKRNGADLINLFVLPILIALLPWRIGFAVLRFMARHDRSHNAAIEQAWLAAAPHCPGEDAANWKWRFRLLRLLERVDTWLVFLRSSRWWARHIDRDGEWPRERGPFVMLTYHWGGGQWIWRQLQEQGMPAHFIARRAHANDLGAGRVALWYARVREWGITRHGNRDIIFTGGSRRRIDEVMGAGGSVVGMMDLPPAAHQKTIEQPLLDGVVRIPLGLANLAAEVAASVLLFHCSFDIGTGRRKLKLLTLPAGCPAEEIGRQYLAELDRCLRRESAFWQLWPTAPLMFVAMPSRSVSGGPPAGPA</sequence>
<feature type="transmembrane region" description="Helical" evidence="1">
    <location>
        <begin position="12"/>
        <end position="34"/>
    </location>
</feature>
<dbReference type="EMBL" id="FOVF01000028">
    <property type="protein sequence ID" value="SFN52872.1"/>
    <property type="molecule type" value="Genomic_DNA"/>
</dbReference>
<accession>A0A1I4ZRL2</accession>
<keyword evidence="1" id="KW-1133">Transmembrane helix</keyword>
<evidence type="ECO:0000313" key="2">
    <source>
        <dbReference type="EMBL" id="SFN52872.1"/>
    </source>
</evidence>
<dbReference type="AlphaFoldDB" id="A0A1I4ZRL2"/>
<gene>
    <name evidence="2" type="ORF">SAMN05216289_12824</name>
</gene>
<evidence type="ECO:0000313" key="3">
    <source>
        <dbReference type="Proteomes" id="UP000198575"/>
    </source>
</evidence>
<reference evidence="2 3" key="1">
    <citation type="submission" date="2016-10" db="EMBL/GenBank/DDBJ databases">
        <authorList>
            <person name="de Groot N.N."/>
        </authorList>
    </citation>
    <scope>NUCLEOTIDE SEQUENCE [LARGE SCALE GENOMIC DNA]</scope>
    <source>
        <strain evidence="2 3">CGMCC 1.7659</strain>
    </source>
</reference>
<organism evidence="2 3">
    <name type="scientific">Dokdonella immobilis</name>
    <dbReference type="NCBI Taxonomy" id="578942"/>
    <lineage>
        <taxon>Bacteria</taxon>
        <taxon>Pseudomonadati</taxon>
        <taxon>Pseudomonadota</taxon>
        <taxon>Gammaproteobacteria</taxon>
        <taxon>Lysobacterales</taxon>
        <taxon>Rhodanobacteraceae</taxon>
        <taxon>Dokdonella</taxon>
    </lineage>
</organism>
<dbReference type="RefSeq" id="WP_092409684.1">
    <property type="nucleotide sequence ID" value="NZ_FOVF01000028.1"/>
</dbReference>
<protein>
    <recommendedName>
        <fullName evidence="4">KDO2-lipid IV(A) lauroyltransferase</fullName>
    </recommendedName>
</protein>
<evidence type="ECO:0000256" key="1">
    <source>
        <dbReference type="SAM" id="Phobius"/>
    </source>
</evidence>
<keyword evidence="1" id="KW-0812">Transmembrane</keyword>
<keyword evidence="3" id="KW-1185">Reference proteome</keyword>
<keyword evidence="1" id="KW-0472">Membrane</keyword>
<evidence type="ECO:0008006" key="4">
    <source>
        <dbReference type="Google" id="ProtNLM"/>
    </source>
</evidence>
<dbReference type="Proteomes" id="UP000198575">
    <property type="component" value="Unassembled WGS sequence"/>
</dbReference>
<dbReference type="OrthoDB" id="5760471at2"/>
<proteinExistence type="predicted"/>